<reference evidence="1" key="1">
    <citation type="submission" date="2021-02" db="EMBL/GenBank/DDBJ databases">
        <authorList>
            <person name="Dougan E. K."/>
            <person name="Rhodes N."/>
            <person name="Thang M."/>
            <person name="Chan C."/>
        </authorList>
    </citation>
    <scope>NUCLEOTIDE SEQUENCE</scope>
</reference>
<sequence>MENLSPIAYEAATDNFEALVEAMGGNAERMDFEYTDADRLEAAVQEHETCIFLVLLGGGDVDLSKRANKLVVSEPRSDEEGYEYVHSFVIIKTEDEGVKCFQQFPGGMDSDKECFSVDSEFWEGLRRLTAHSRAGVVPKTFQNLFCGSTSPSVLPPHDSMIMKGIGF</sequence>
<dbReference type="OrthoDB" id="438214at2759"/>
<keyword evidence="2" id="KW-1185">Reference proteome</keyword>
<evidence type="ECO:0000313" key="2">
    <source>
        <dbReference type="Proteomes" id="UP000604046"/>
    </source>
</evidence>
<comment type="caution">
    <text evidence="1">The sequence shown here is derived from an EMBL/GenBank/DDBJ whole genome shotgun (WGS) entry which is preliminary data.</text>
</comment>
<gene>
    <name evidence="1" type="ORF">SNAT2548_LOCUS18891</name>
</gene>
<dbReference type="AlphaFoldDB" id="A0A812PIX1"/>
<proteinExistence type="predicted"/>
<evidence type="ECO:0000313" key="1">
    <source>
        <dbReference type="EMBL" id="CAE7355450.1"/>
    </source>
</evidence>
<dbReference type="EMBL" id="CAJNDS010002157">
    <property type="protein sequence ID" value="CAE7355450.1"/>
    <property type="molecule type" value="Genomic_DNA"/>
</dbReference>
<protein>
    <submittedName>
        <fullName evidence="1">Uncharacterized protein</fullName>
    </submittedName>
</protein>
<dbReference type="Proteomes" id="UP000604046">
    <property type="component" value="Unassembled WGS sequence"/>
</dbReference>
<accession>A0A812PIX1</accession>
<organism evidence="1 2">
    <name type="scientific">Symbiodinium natans</name>
    <dbReference type="NCBI Taxonomy" id="878477"/>
    <lineage>
        <taxon>Eukaryota</taxon>
        <taxon>Sar</taxon>
        <taxon>Alveolata</taxon>
        <taxon>Dinophyceae</taxon>
        <taxon>Suessiales</taxon>
        <taxon>Symbiodiniaceae</taxon>
        <taxon>Symbiodinium</taxon>
    </lineage>
</organism>
<name>A0A812PIX1_9DINO</name>